<evidence type="ECO:0000256" key="1">
    <source>
        <dbReference type="SAM" id="Phobius"/>
    </source>
</evidence>
<comment type="caution">
    <text evidence="2">The sequence shown here is derived from an EMBL/GenBank/DDBJ whole genome shotgun (WGS) entry which is preliminary data.</text>
</comment>
<organism evidence="2 3">
    <name type="scientific">Methanonatronarchaeum thermophilum</name>
    <dbReference type="NCBI Taxonomy" id="1927129"/>
    <lineage>
        <taxon>Archaea</taxon>
        <taxon>Methanobacteriati</taxon>
        <taxon>Methanobacteriota</taxon>
        <taxon>Methanonatronarchaeia</taxon>
        <taxon>Methanonatronarchaeales</taxon>
        <taxon>Methanonatronarchaeaceae</taxon>
        <taxon>Methanonatronarchaeum</taxon>
    </lineage>
</organism>
<keyword evidence="3" id="KW-1185">Reference proteome</keyword>
<reference evidence="2 3" key="1">
    <citation type="submission" date="2016-12" db="EMBL/GenBank/DDBJ databases">
        <title>Discovery of methanogenic haloarchaea.</title>
        <authorList>
            <person name="Sorokin D.Y."/>
            <person name="Makarova K.S."/>
            <person name="Abbas B."/>
            <person name="Ferrer M."/>
            <person name="Golyshin P.N."/>
        </authorList>
    </citation>
    <scope>NUCLEOTIDE SEQUENCE [LARGE SCALE GENOMIC DNA]</scope>
    <source>
        <strain evidence="2">AMET1</strain>
    </source>
</reference>
<feature type="transmembrane region" description="Helical" evidence="1">
    <location>
        <begin position="55"/>
        <end position="76"/>
    </location>
</feature>
<proteinExistence type="predicted"/>
<evidence type="ECO:0000313" key="3">
    <source>
        <dbReference type="Proteomes" id="UP000195137"/>
    </source>
</evidence>
<evidence type="ECO:0000313" key="2">
    <source>
        <dbReference type="EMBL" id="OUJ18616.1"/>
    </source>
</evidence>
<accession>A0A1Y3GGX3</accession>
<keyword evidence="1" id="KW-0472">Membrane</keyword>
<dbReference type="RefSeq" id="WP_201721228.1">
    <property type="nucleotide sequence ID" value="NZ_MRZU01000003.1"/>
</dbReference>
<dbReference type="OrthoDB" id="53394at2157"/>
<keyword evidence="1" id="KW-1133">Transmembrane helix</keyword>
<sequence length="117" mass="13792">MSFSATLPIVFQHHPMEGWGVWGFGWIPLLLWLLIFIVIAVLIYQDAEKRGMNGLLWFILILIPYLGLLFLVIYLITREEKPTEKQMDRDPKKILDERLARGEITSEEHEELKEKLE</sequence>
<protein>
    <submittedName>
        <fullName evidence="2">Putative membrane protein</fullName>
    </submittedName>
</protein>
<name>A0A1Y3GGX3_9EURY</name>
<dbReference type="EMBL" id="MRZU01000003">
    <property type="protein sequence ID" value="OUJ18616.1"/>
    <property type="molecule type" value="Genomic_DNA"/>
</dbReference>
<keyword evidence="1" id="KW-0812">Transmembrane</keyword>
<dbReference type="AlphaFoldDB" id="A0A1Y3GGX3"/>
<feature type="transmembrane region" description="Helical" evidence="1">
    <location>
        <begin position="20"/>
        <end position="43"/>
    </location>
</feature>
<gene>
    <name evidence="2" type="ORF">AMET1_0262</name>
</gene>
<dbReference type="Proteomes" id="UP000195137">
    <property type="component" value="Unassembled WGS sequence"/>
</dbReference>